<comment type="caution">
    <text evidence="4">The sequence shown here is derived from an EMBL/GenBank/DDBJ whole genome shotgun (WGS) entry which is preliminary data.</text>
</comment>
<dbReference type="Gene3D" id="1.10.357.10">
    <property type="entry name" value="Tetracycline Repressor, domain 2"/>
    <property type="match status" value="1"/>
</dbReference>
<dbReference type="InterPro" id="IPR009057">
    <property type="entry name" value="Homeodomain-like_sf"/>
</dbReference>
<name>A0ABT0AE44_9SPHN</name>
<protein>
    <submittedName>
        <fullName evidence="4">TetR/AcrR family transcriptional regulator</fullName>
    </submittedName>
</protein>
<evidence type="ECO:0000259" key="3">
    <source>
        <dbReference type="PROSITE" id="PS50977"/>
    </source>
</evidence>
<evidence type="ECO:0000256" key="1">
    <source>
        <dbReference type="ARBA" id="ARBA00023125"/>
    </source>
</evidence>
<feature type="DNA-binding region" description="H-T-H motif" evidence="2">
    <location>
        <begin position="49"/>
        <end position="68"/>
    </location>
</feature>
<proteinExistence type="predicted"/>
<dbReference type="Pfam" id="PF00440">
    <property type="entry name" value="TetR_N"/>
    <property type="match status" value="1"/>
</dbReference>
<dbReference type="Proteomes" id="UP001162802">
    <property type="component" value="Unassembled WGS sequence"/>
</dbReference>
<evidence type="ECO:0000256" key="2">
    <source>
        <dbReference type="PROSITE-ProRule" id="PRU00335"/>
    </source>
</evidence>
<dbReference type="InterPro" id="IPR001647">
    <property type="entry name" value="HTH_TetR"/>
</dbReference>
<gene>
    <name evidence="4" type="ORF">MTR65_12285</name>
</gene>
<dbReference type="RefSeq" id="WP_243800587.1">
    <property type="nucleotide sequence ID" value="NZ_JALHAT010000021.1"/>
</dbReference>
<dbReference type="PROSITE" id="PS50977">
    <property type="entry name" value="HTH_TETR_2"/>
    <property type="match status" value="1"/>
</dbReference>
<accession>A0ABT0AE44</accession>
<reference evidence="4" key="1">
    <citation type="submission" date="2022-03" db="EMBL/GenBank/DDBJ databases">
        <title>Identification of a novel bacterium isolated from mangrove sediments.</title>
        <authorList>
            <person name="Pan X."/>
        </authorList>
    </citation>
    <scope>NUCLEOTIDE SEQUENCE</scope>
    <source>
        <strain evidence="4">B2637</strain>
    </source>
</reference>
<feature type="domain" description="HTH tetR-type" evidence="3">
    <location>
        <begin position="26"/>
        <end position="86"/>
    </location>
</feature>
<evidence type="ECO:0000313" key="4">
    <source>
        <dbReference type="EMBL" id="MCJ1961463.1"/>
    </source>
</evidence>
<keyword evidence="1 2" id="KW-0238">DNA-binding</keyword>
<dbReference type="SUPFAM" id="SSF46689">
    <property type="entry name" value="Homeodomain-like"/>
    <property type="match status" value="1"/>
</dbReference>
<keyword evidence="5" id="KW-1185">Reference proteome</keyword>
<dbReference type="EMBL" id="JALHAT010000021">
    <property type="protein sequence ID" value="MCJ1961463.1"/>
    <property type="molecule type" value="Genomic_DNA"/>
</dbReference>
<sequence>MNTPSDDLDEDFERAGVPRALQSRSRLLRDTLIRISLDIARRRSFDDVGIVEICGQAGCSTGAFYARFPDKLTLFKAVMVMAAAESRPLLETIVRETPFADILDRLLAEQVRRFDGQNAFFRSAFRVSLVDPEAWEPFRRNARNLASVYLERVRAEPGIVEESIDEGRIRFAFQVMYGVLNNTVSNQPGPYTFADPAFPRLLGIAMRETMGLQLRA</sequence>
<organism evidence="4 5">
    <name type="scientific">Novosphingobium mangrovi</name>
    <name type="common">ex Hu et al. 2023</name>
    <dbReference type="NCBI Taxonomy" id="2930094"/>
    <lineage>
        <taxon>Bacteria</taxon>
        <taxon>Pseudomonadati</taxon>
        <taxon>Pseudomonadota</taxon>
        <taxon>Alphaproteobacteria</taxon>
        <taxon>Sphingomonadales</taxon>
        <taxon>Sphingomonadaceae</taxon>
        <taxon>Novosphingobium</taxon>
    </lineage>
</organism>
<evidence type="ECO:0000313" key="5">
    <source>
        <dbReference type="Proteomes" id="UP001162802"/>
    </source>
</evidence>